<feature type="signal peptide" evidence="1">
    <location>
        <begin position="1"/>
        <end position="25"/>
    </location>
</feature>
<evidence type="ECO:0008006" key="4">
    <source>
        <dbReference type="Google" id="ProtNLM"/>
    </source>
</evidence>
<dbReference type="EMBL" id="JAPNTZ010000001">
    <property type="protein sequence ID" value="MCY1137039.1"/>
    <property type="molecule type" value="Genomic_DNA"/>
</dbReference>
<comment type="caution">
    <text evidence="2">The sequence shown here is derived from an EMBL/GenBank/DDBJ whole genome shotgun (WGS) entry which is preliminary data.</text>
</comment>
<dbReference type="Proteomes" id="UP001151002">
    <property type="component" value="Unassembled WGS sequence"/>
</dbReference>
<dbReference type="RefSeq" id="WP_267560849.1">
    <property type="nucleotide sequence ID" value="NZ_JAPNTZ010000001.1"/>
</dbReference>
<feature type="chain" id="PRO_5045525231" description="DUF4352 domain-containing protein" evidence="1">
    <location>
        <begin position="26"/>
        <end position="208"/>
    </location>
</feature>
<sequence length="208" mass="22317">MRRLWIGLSAALLLALGGASTGTPAVDERADAWEWVEQGRPEPILSTYTLVDTQEDDRCITYPAPASIPVTVGVGESIGRFNTQYRVRSIGVTPNGPENVWLVARVEVDASGCAGWAELWDFFFAAADGSVYPPAPQGRLGEFTAYDISPGEWATGLIFFDLPRAAVPGGAVGFQALLDPATEGPYGLWSVPASPPAASTPYEYPRRR</sequence>
<accession>A0ABT4AS16</accession>
<name>A0ABT4AS16_9ACTN</name>
<evidence type="ECO:0000256" key="1">
    <source>
        <dbReference type="SAM" id="SignalP"/>
    </source>
</evidence>
<keyword evidence="3" id="KW-1185">Reference proteome</keyword>
<evidence type="ECO:0000313" key="2">
    <source>
        <dbReference type="EMBL" id="MCY1137039.1"/>
    </source>
</evidence>
<gene>
    <name evidence="2" type="ORF">OWR29_03450</name>
</gene>
<evidence type="ECO:0000313" key="3">
    <source>
        <dbReference type="Proteomes" id="UP001151002"/>
    </source>
</evidence>
<keyword evidence="1" id="KW-0732">Signal</keyword>
<organism evidence="2 3">
    <name type="scientific">Paractinoplanes pyxinae</name>
    <dbReference type="NCBI Taxonomy" id="2997416"/>
    <lineage>
        <taxon>Bacteria</taxon>
        <taxon>Bacillati</taxon>
        <taxon>Actinomycetota</taxon>
        <taxon>Actinomycetes</taxon>
        <taxon>Micromonosporales</taxon>
        <taxon>Micromonosporaceae</taxon>
        <taxon>Paractinoplanes</taxon>
    </lineage>
</organism>
<proteinExistence type="predicted"/>
<protein>
    <recommendedName>
        <fullName evidence="4">DUF4352 domain-containing protein</fullName>
    </recommendedName>
</protein>
<reference evidence="2" key="1">
    <citation type="submission" date="2022-11" db="EMBL/GenBank/DDBJ databases">
        <authorList>
            <person name="Somphong A."/>
            <person name="Phongsopitanun W."/>
        </authorList>
    </citation>
    <scope>NUCLEOTIDE SEQUENCE</scope>
    <source>
        <strain evidence="2">Pm04-4</strain>
    </source>
</reference>